<evidence type="ECO:0000256" key="1">
    <source>
        <dbReference type="ARBA" id="ARBA00007409"/>
    </source>
</evidence>
<evidence type="ECO:0000259" key="8">
    <source>
        <dbReference type="PROSITE" id="PS50405"/>
    </source>
</evidence>
<sequence length="1044" mass="114163">MSFGKLYSYSGNPRTTSLLAVAKENGLDIEFVDTEPAKGVSEDYLKLNKLGKVPTFEGADGFVLSECIAIAVYLASQNEKTSLLGKTKQDYATILRWMSFANTEVLSPLGGWFRPILGRDPYNKKSVDESQKAALKAVHVIEEHLLTHTYLVGERLTLADIFAASILARGFQYFFDKQWRDSNPNTTRWYETVYNQSSYSAVAPKLEFISEALKNVAPKKEGGEKKKEQPKAAPKPKQEEAEEEEEAAPAPKPKHPLESLPKATFVLDDWKRKYSNEETREVALPWFWENANFEEYSIYKVDYKYNDELTLTFMTANLIGGFFTRLEASRKYLFGCCSVYGQSNDSIVTGAFIVRGQEALPAFDVAPDVESYEFTKLDPTKPEDKEFVNDQWSWDKPIEVNGKSYEWADGKGSGGGPSEDNVTGFLVRSTATNWAKNSVITVDAGSHLASITRILGKDFPLVSDPDPPLPTSRNGNSNRNEIDTHAESPSPGTAHVSLSDDDSGAETPDSEQEVPVTITTLKNGAFAGLPFPHQSARANALHVVREHISTYLITHPHLDHVSGFVINTAAFHNTSRPKRLAALPFTVNAIKNHIFNNIIWPNLTDEDGGVGLVTFQRLAEGGNIALGEGSSRGYIEVCDGLGVKGFKVSHGHCMQGPGHVHRGSNANLLETSSLQHPNTSQPYSQSDGHGGRSMSFSMATQSTPGTPGFNGSTETGRRASGVTVPQPQQPVSQDHCVIDSTAYFIRAESTLTTPKREILIFGDVEPDSLSLSPRTRLIWSEAAPKIAAGILKGIFIEVSYTNAQADAVLFGHLAPRHLLEELSVLAGMVKDSKKQHEREKEEIRLQKRKKRKRASGGANNALQLDSLTSGENGRKAKMGGFLGGVGKGIDSPVSTTNYHSQTDDEIMSDFPLSRGDTGTNTPVPFPPPLQPQQSLHLDQPQQHGQEHQNGTTEPQHSHPSAPAALGLSSVSAEHNRAMLSAAFDAPLKGVKVVIIHVKDSFMDGPLVGGQILRELKDGEKVLQDTGRGLGCQFEVSAAGESYWF</sequence>
<feature type="compositionally biased region" description="Basic and acidic residues" evidence="5">
    <location>
        <begin position="219"/>
        <end position="230"/>
    </location>
</feature>
<evidence type="ECO:0000313" key="10">
    <source>
        <dbReference type="Proteomes" id="UP000676310"/>
    </source>
</evidence>
<evidence type="ECO:0008006" key="11">
    <source>
        <dbReference type="Google" id="ProtNLM"/>
    </source>
</evidence>
<feature type="compositionally biased region" description="Polar residues" evidence="5">
    <location>
        <begin position="857"/>
        <end position="871"/>
    </location>
</feature>
<dbReference type="InterPro" id="IPR050802">
    <property type="entry name" value="EF-GSTs"/>
</dbReference>
<dbReference type="SFLD" id="SFLDG00358">
    <property type="entry name" value="Main_(cytGST)"/>
    <property type="match status" value="1"/>
</dbReference>
<accession>A0A8J2HTT2</accession>
<dbReference type="InterPro" id="IPR036866">
    <property type="entry name" value="RibonucZ/Hydroxyglut_hydro"/>
</dbReference>
<feature type="region of interest" description="Disordered" evidence="5">
    <location>
        <begin position="830"/>
        <end position="872"/>
    </location>
</feature>
<name>A0A8J2HTT2_9PLEO</name>
<dbReference type="InterPro" id="IPR036282">
    <property type="entry name" value="Glutathione-S-Trfase_C_sf"/>
</dbReference>
<dbReference type="Gene3D" id="3.40.30.10">
    <property type="entry name" value="Glutaredoxin"/>
    <property type="match status" value="1"/>
</dbReference>
<evidence type="ECO:0000259" key="6">
    <source>
        <dbReference type="PROSITE" id="PS50040"/>
    </source>
</evidence>
<dbReference type="GO" id="GO:0004115">
    <property type="term" value="F:3',5'-cyclic-AMP phosphodiesterase activity"/>
    <property type="evidence" value="ECO:0007669"/>
    <property type="project" value="InterPro"/>
</dbReference>
<dbReference type="EMBL" id="CAJRGZ010000015">
    <property type="protein sequence ID" value="CAG5142967.1"/>
    <property type="molecule type" value="Genomic_DNA"/>
</dbReference>
<dbReference type="Gene3D" id="1.20.1050.10">
    <property type="match status" value="1"/>
</dbReference>
<dbReference type="Pfam" id="PF02798">
    <property type="entry name" value="GST_N"/>
    <property type="match status" value="1"/>
</dbReference>
<dbReference type="FunFam" id="1.20.1050.10:FF:000006">
    <property type="entry name" value="Elongation factor 1 gamma"/>
    <property type="match status" value="1"/>
</dbReference>
<dbReference type="SUPFAM" id="SSF52833">
    <property type="entry name" value="Thioredoxin-like"/>
    <property type="match status" value="1"/>
</dbReference>
<gene>
    <name evidence="9" type="ORF">ALTATR162_LOCUS1259</name>
</gene>
<feature type="domain" description="EF-1-gamma C-terminal" evidence="6">
    <location>
        <begin position="253"/>
        <end position="414"/>
    </location>
</feature>
<dbReference type="GeneID" id="67012573"/>
<dbReference type="Pfam" id="PF00043">
    <property type="entry name" value="GST_C"/>
    <property type="match status" value="1"/>
</dbReference>
<evidence type="ECO:0000259" key="7">
    <source>
        <dbReference type="PROSITE" id="PS50404"/>
    </source>
</evidence>
<dbReference type="Pfam" id="PF00647">
    <property type="entry name" value="EF1G"/>
    <property type="match status" value="1"/>
</dbReference>
<evidence type="ECO:0000256" key="5">
    <source>
        <dbReference type="SAM" id="MobiDB-lite"/>
    </source>
</evidence>
<dbReference type="SUPFAM" id="SSF56281">
    <property type="entry name" value="Metallo-hydrolase/oxidoreductase"/>
    <property type="match status" value="1"/>
</dbReference>
<dbReference type="GO" id="GO:0006198">
    <property type="term" value="P:cAMP catabolic process"/>
    <property type="evidence" value="ECO:0007669"/>
    <property type="project" value="InterPro"/>
</dbReference>
<dbReference type="InterPro" id="IPR004045">
    <property type="entry name" value="Glutathione_S-Trfase_N"/>
</dbReference>
<feature type="compositionally biased region" description="Low complexity" evidence="5">
    <location>
        <begin position="931"/>
        <end position="942"/>
    </location>
</feature>
<dbReference type="PROSITE" id="PS50404">
    <property type="entry name" value="GST_NTER"/>
    <property type="match status" value="1"/>
</dbReference>
<feature type="region of interest" description="Disordered" evidence="5">
    <location>
        <begin position="459"/>
        <end position="513"/>
    </location>
</feature>
<dbReference type="SFLD" id="SFLDS00019">
    <property type="entry name" value="Glutathione_Transferase_(cytos"/>
    <property type="match status" value="1"/>
</dbReference>
<dbReference type="SMART" id="SM01183">
    <property type="entry name" value="EF1G"/>
    <property type="match status" value="1"/>
</dbReference>
<dbReference type="InterPro" id="IPR001662">
    <property type="entry name" value="EF1B_G_C"/>
</dbReference>
<feature type="compositionally biased region" description="Polar residues" evidence="5">
    <location>
        <begin position="947"/>
        <end position="958"/>
    </location>
</feature>
<dbReference type="CDD" id="cd07735">
    <property type="entry name" value="class_II_PDE_MBL-fold"/>
    <property type="match status" value="1"/>
</dbReference>
<dbReference type="FunFam" id="3.40.30.10:FF:000142">
    <property type="entry name" value="Elongation factor 1 gamma"/>
    <property type="match status" value="1"/>
</dbReference>
<dbReference type="GO" id="GO:0005634">
    <property type="term" value="C:nucleus"/>
    <property type="evidence" value="ECO:0007669"/>
    <property type="project" value="TreeGrafter"/>
</dbReference>
<dbReference type="PROSITE" id="PS50040">
    <property type="entry name" value="EF1G_C"/>
    <property type="match status" value="1"/>
</dbReference>
<evidence type="ECO:0000256" key="2">
    <source>
        <dbReference type="ARBA" id="ARBA00022768"/>
    </source>
</evidence>
<dbReference type="CDD" id="cd03181">
    <property type="entry name" value="GST_C_EF1Bgamma_like"/>
    <property type="match status" value="1"/>
</dbReference>
<dbReference type="FunFam" id="3.30.70.1010:FF:000001">
    <property type="entry name" value="Elongation factor 1-gamma 1"/>
    <property type="match status" value="1"/>
</dbReference>
<feature type="compositionally biased region" description="Acidic residues" evidence="5">
    <location>
        <begin position="499"/>
        <end position="512"/>
    </location>
</feature>
<dbReference type="InterPro" id="IPR004046">
    <property type="entry name" value="GST_C"/>
</dbReference>
<dbReference type="Gene3D" id="3.30.70.1010">
    <property type="entry name" value="Translation elongation factor EF1B, gamma chain, conserved domain"/>
    <property type="match status" value="1"/>
</dbReference>
<evidence type="ECO:0000256" key="3">
    <source>
        <dbReference type="ARBA" id="ARBA00022917"/>
    </source>
</evidence>
<keyword evidence="2 4" id="KW-0251">Elongation factor</keyword>
<dbReference type="RefSeq" id="XP_043164789.1">
    <property type="nucleotide sequence ID" value="XM_043308854.1"/>
</dbReference>
<dbReference type="OrthoDB" id="249703at2759"/>
<dbReference type="InterPro" id="IPR036433">
    <property type="entry name" value="EF1B_G_C_sf"/>
</dbReference>
<dbReference type="CDD" id="cd03044">
    <property type="entry name" value="GST_N_EF1Bgamma"/>
    <property type="match status" value="1"/>
</dbReference>
<dbReference type="GO" id="GO:0003746">
    <property type="term" value="F:translation elongation factor activity"/>
    <property type="evidence" value="ECO:0007669"/>
    <property type="project" value="UniProtKB-UniRule"/>
</dbReference>
<protein>
    <recommendedName>
        <fullName evidence="11">EF1G-domain-containing protein</fullName>
    </recommendedName>
</protein>
<evidence type="ECO:0000313" key="9">
    <source>
        <dbReference type="EMBL" id="CAG5142967.1"/>
    </source>
</evidence>
<feature type="region of interest" description="Disordered" evidence="5">
    <location>
        <begin position="906"/>
        <end position="963"/>
    </location>
</feature>
<feature type="domain" description="GST C-terminal" evidence="8">
    <location>
        <begin position="87"/>
        <end position="212"/>
    </location>
</feature>
<proteinExistence type="inferred from homology"/>
<feature type="compositionally biased region" description="Polar residues" evidence="5">
    <location>
        <begin position="694"/>
        <end position="714"/>
    </location>
</feature>
<dbReference type="SUPFAM" id="SSF47616">
    <property type="entry name" value="GST C-terminal domain-like"/>
    <property type="match status" value="1"/>
</dbReference>
<organism evidence="9 10">
    <name type="scientific">Alternaria atra</name>
    <dbReference type="NCBI Taxonomy" id="119953"/>
    <lineage>
        <taxon>Eukaryota</taxon>
        <taxon>Fungi</taxon>
        <taxon>Dikarya</taxon>
        <taxon>Ascomycota</taxon>
        <taxon>Pezizomycotina</taxon>
        <taxon>Dothideomycetes</taxon>
        <taxon>Pleosporomycetidae</taxon>
        <taxon>Pleosporales</taxon>
        <taxon>Pleosporineae</taxon>
        <taxon>Pleosporaceae</taxon>
        <taxon>Alternaria</taxon>
        <taxon>Alternaria sect. Ulocladioides</taxon>
    </lineage>
</organism>
<feature type="compositionally biased region" description="Low complexity" evidence="5">
    <location>
        <begin position="722"/>
        <end position="731"/>
    </location>
</feature>
<feature type="domain" description="GST N-terminal" evidence="7">
    <location>
        <begin position="2"/>
        <end position="82"/>
    </location>
</feature>
<evidence type="ECO:0000256" key="4">
    <source>
        <dbReference type="PROSITE-ProRule" id="PRU00519"/>
    </source>
</evidence>
<dbReference type="GO" id="GO:0005737">
    <property type="term" value="C:cytoplasm"/>
    <property type="evidence" value="ECO:0007669"/>
    <property type="project" value="TreeGrafter"/>
</dbReference>
<comment type="similarity">
    <text evidence="1">Belongs to the GST superfamily.</text>
</comment>
<dbReference type="PANTHER" id="PTHR43986:SF1">
    <property type="entry name" value="ELONGATION FACTOR 1-GAMMA"/>
    <property type="match status" value="1"/>
</dbReference>
<dbReference type="InterPro" id="IPR010987">
    <property type="entry name" value="Glutathione-S-Trfase_C-like"/>
</dbReference>
<dbReference type="InterPro" id="IPR040079">
    <property type="entry name" value="Glutathione_S-Trfase"/>
</dbReference>
<keyword evidence="10" id="KW-1185">Reference proteome</keyword>
<feature type="region of interest" description="Disordered" evidence="5">
    <location>
        <begin position="219"/>
        <end position="258"/>
    </location>
</feature>
<keyword evidence="3 4" id="KW-0648">Protein biosynthesis</keyword>
<dbReference type="Proteomes" id="UP000676310">
    <property type="component" value="Unassembled WGS sequence"/>
</dbReference>
<dbReference type="PRINTS" id="PR00388">
    <property type="entry name" value="PDIESTERASE2"/>
</dbReference>
<dbReference type="InterPro" id="IPR000396">
    <property type="entry name" value="Pdiesterase2"/>
</dbReference>
<dbReference type="PANTHER" id="PTHR43986">
    <property type="entry name" value="ELONGATION FACTOR 1-GAMMA"/>
    <property type="match status" value="1"/>
</dbReference>
<dbReference type="PROSITE" id="PS50405">
    <property type="entry name" value="GST_CTER"/>
    <property type="match status" value="1"/>
</dbReference>
<feature type="region of interest" description="Disordered" evidence="5">
    <location>
        <begin position="673"/>
        <end position="731"/>
    </location>
</feature>
<dbReference type="InterPro" id="IPR036249">
    <property type="entry name" value="Thioredoxin-like_sf"/>
</dbReference>
<dbReference type="Pfam" id="PF02112">
    <property type="entry name" value="PDEase_II"/>
    <property type="match status" value="2"/>
</dbReference>
<feature type="compositionally biased region" description="Basic and acidic residues" evidence="5">
    <location>
        <begin position="830"/>
        <end position="845"/>
    </location>
</feature>
<dbReference type="SUPFAM" id="SSF89942">
    <property type="entry name" value="eEF1-gamma domain"/>
    <property type="match status" value="1"/>
</dbReference>
<reference evidence="9" key="1">
    <citation type="submission" date="2021-05" db="EMBL/GenBank/DDBJ databases">
        <authorList>
            <person name="Stam R."/>
        </authorList>
    </citation>
    <scope>NUCLEOTIDE SEQUENCE</scope>
    <source>
        <strain evidence="9">CS162</strain>
    </source>
</reference>
<dbReference type="AlphaFoldDB" id="A0A8J2HTT2"/>
<feature type="compositionally biased region" description="Polar residues" evidence="5">
    <location>
        <begin position="673"/>
        <end position="687"/>
    </location>
</feature>
<comment type="caution">
    <text evidence="9">The sequence shown here is derived from an EMBL/GenBank/DDBJ whole genome shotgun (WGS) entry which is preliminary data.</text>
</comment>